<reference evidence="3" key="2">
    <citation type="submission" date="2019-09" db="UniProtKB">
        <authorList>
            <consortium name="WormBaseParasite"/>
        </authorList>
    </citation>
    <scope>IDENTIFICATION</scope>
</reference>
<reference evidence="1 2" key="1">
    <citation type="submission" date="2018-11" db="EMBL/GenBank/DDBJ databases">
        <authorList>
            <consortium name="Pathogen Informatics"/>
        </authorList>
    </citation>
    <scope>NUCLEOTIDE SEQUENCE [LARGE SCALE GENOMIC DNA]</scope>
</reference>
<dbReference type="EMBL" id="UZAH01032544">
    <property type="protein sequence ID" value="VDP22453.1"/>
    <property type="molecule type" value="Genomic_DNA"/>
</dbReference>
<organism evidence="2 3">
    <name type="scientific">Heligmosomoides polygyrus</name>
    <name type="common">Parasitic roundworm</name>
    <dbReference type="NCBI Taxonomy" id="6339"/>
    <lineage>
        <taxon>Eukaryota</taxon>
        <taxon>Metazoa</taxon>
        <taxon>Ecdysozoa</taxon>
        <taxon>Nematoda</taxon>
        <taxon>Chromadorea</taxon>
        <taxon>Rhabditida</taxon>
        <taxon>Rhabditina</taxon>
        <taxon>Rhabditomorpha</taxon>
        <taxon>Strongyloidea</taxon>
        <taxon>Heligmosomidae</taxon>
        <taxon>Heligmosomoides</taxon>
    </lineage>
</organism>
<accession>A0A183GEX2</accession>
<accession>A0A3P8FJW4</accession>
<evidence type="ECO:0000313" key="1">
    <source>
        <dbReference type="EMBL" id="VDP22453.1"/>
    </source>
</evidence>
<dbReference type="AlphaFoldDB" id="A0A183GEX2"/>
<name>A0A183GEX2_HELPZ</name>
<gene>
    <name evidence="1" type="ORF">HPBE_LOCUS20915</name>
</gene>
<sequence length="75" mass="8511">MEFSKHFELQACLPDAFSFARYRIDKANFCRIGSFQMQSTYVAPIVQRSVFVPTSIVVSFDVGHLYIATGRTTVL</sequence>
<evidence type="ECO:0000313" key="2">
    <source>
        <dbReference type="Proteomes" id="UP000050761"/>
    </source>
</evidence>
<protein>
    <submittedName>
        <fullName evidence="1 3">Uncharacterized protein</fullName>
    </submittedName>
</protein>
<dbReference type="WBParaSite" id="HPBE_0002091401-mRNA-1">
    <property type="protein sequence ID" value="HPBE_0002091401-mRNA-1"/>
    <property type="gene ID" value="HPBE_0002091401"/>
</dbReference>
<keyword evidence="2" id="KW-1185">Reference proteome</keyword>
<evidence type="ECO:0000313" key="3">
    <source>
        <dbReference type="WBParaSite" id="HPBE_0002091401-mRNA-1"/>
    </source>
</evidence>
<dbReference type="Proteomes" id="UP000050761">
    <property type="component" value="Unassembled WGS sequence"/>
</dbReference>
<proteinExistence type="predicted"/>